<dbReference type="EMBL" id="JAEFBJ010000118">
    <property type="protein sequence ID" value="KAG7529852.1"/>
    <property type="molecule type" value="Genomic_DNA"/>
</dbReference>
<protein>
    <submittedName>
        <fullName evidence="1">Uncharacterized protein</fullName>
    </submittedName>
</protein>
<name>A0A8T1XG91_ARASU</name>
<gene>
    <name evidence="1" type="ORF">ISN44_Un118g000060</name>
</gene>
<dbReference type="Proteomes" id="UP000694251">
    <property type="component" value="Unassembled WGS sequence"/>
</dbReference>
<evidence type="ECO:0000313" key="2">
    <source>
        <dbReference type="Proteomes" id="UP000694251"/>
    </source>
</evidence>
<evidence type="ECO:0000313" key="1">
    <source>
        <dbReference type="EMBL" id="KAG7529852.1"/>
    </source>
</evidence>
<dbReference type="AlphaFoldDB" id="A0A8T1XG91"/>
<sequence length="71" mass="8187">MVKKERHKVVGVREEDVKRMLSDSSCLTSMSHCINNSELSSPAIHPPPSRWEWCCFTWPCVALLSLFRILL</sequence>
<comment type="caution">
    <text evidence="1">The sequence shown here is derived from an EMBL/GenBank/DDBJ whole genome shotgun (WGS) entry which is preliminary data.</text>
</comment>
<keyword evidence="2" id="KW-1185">Reference proteome</keyword>
<organism evidence="1 2">
    <name type="scientific">Arabidopsis suecica</name>
    <name type="common">Swedish thale-cress</name>
    <name type="synonym">Cardaminopsis suecica</name>
    <dbReference type="NCBI Taxonomy" id="45249"/>
    <lineage>
        <taxon>Eukaryota</taxon>
        <taxon>Viridiplantae</taxon>
        <taxon>Streptophyta</taxon>
        <taxon>Embryophyta</taxon>
        <taxon>Tracheophyta</taxon>
        <taxon>Spermatophyta</taxon>
        <taxon>Magnoliopsida</taxon>
        <taxon>eudicotyledons</taxon>
        <taxon>Gunneridae</taxon>
        <taxon>Pentapetalae</taxon>
        <taxon>rosids</taxon>
        <taxon>malvids</taxon>
        <taxon>Brassicales</taxon>
        <taxon>Brassicaceae</taxon>
        <taxon>Camelineae</taxon>
        <taxon>Arabidopsis</taxon>
    </lineage>
</organism>
<accession>A0A8T1XG91</accession>
<proteinExistence type="predicted"/>
<reference evidence="1 2" key="1">
    <citation type="submission" date="2020-12" db="EMBL/GenBank/DDBJ databases">
        <title>Concerted genomic and epigenomic changes stabilize Arabidopsis allopolyploids.</title>
        <authorList>
            <person name="Chen Z."/>
        </authorList>
    </citation>
    <scope>NUCLEOTIDE SEQUENCE [LARGE SCALE GENOMIC DNA]</scope>
    <source>
        <strain evidence="1">As9502</strain>
        <tissue evidence="1">Leaf</tissue>
    </source>
</reference>